<dbReference type="STRING" id="670307.HYPDE_32043"/>
<feature type="domain" description="Rcc01698-like C-terminal" evidence="3">
    <location>
        <begin position="1082"/>
        <end position="1181"/>
    </location>
</feature>
<dbReference type="EMBL" id="CP005587">
    <property type="protein sequence ID" value="AGK58083.1"/>
    <property type="molecule type" value="Genomic_DNA"/>
</dbReference>
<protein>
    <submittedName>
        <fullName evidence="4">Gene transfer agent (GTA) like protein</fullName>
    </submittedName>
</protein>
<dbReference type="InterPro" id="IPR017853">
    <property type="entry name" value="GH"/>
</dbReference>
<evidence type="ECO:0000313" key="5">
    <source>
        <dbReference type="Proteomes" id="UP000005952"/>
    </source>
</evidence>
<sequence>MRVSAFGPLTISDKIWKDLRMATLALAAVGAAVGSSMLPAGVGFLGVALSGATIGSQVGALAGAYVDAALFGASGQGRAVEGPRLSDLRVTASTEGSPLPRIYGRARVGGQIIWATDLEEEIVTTTESAGSGKGGSGGGTTLTQYRYYANFAVALGEGVVTRIGRIWADEQELDLSRTSFRLYPGSETQEPDSLIAARDGVGNAPAYRGVAYIVFERLPLAQFGNRVPQLSFEVFRGVSSVEQDIRGVVMIPGSGEFVYATEPVHQTFDDGVSQSENVHQLIGPTDWQVAVDQLEASLPNAKSVSLIVSWFGTDLRAGNCRIEPGVETRHKTTAPLDWSVAGRDRTSAHLISTRDGNAAYGGTPSDQTVIAAIGDLKSRGLNVTLTPFILMDVAEGNGLPNPYGGSSQPVYPWRGRITCHPAPGKTGTPDKTTTAASQIASFVGTALRTDFSLSGSTVQYSGPDEWSYRRMVLHHAHLAKAAGGVDTFVIGTELRGLTQVRSSADTYPFVSALIALAADVKAILGASTKVLYAADWSEYFGHQPADGSGDVYFHLDPLWASENIDAIGVDIYWPLADWRDGRDHLDAIAGAMSIYDAAYLRSNVQGGEGYDWFYASGADRDAQVRTPITDGGGKPWVFRYKDILSWWSNEHFNRPGGIESATATAWVPQSKPFWFMEVGCPAVDKGANQPNVFVDPKSSESMLPYYSRGIRDDFMQARFLQVLRDAFDWTKSGYVVGLNPVSEITGARMVDLGRMHVYCWDARPYPAFPYATTYWGDGGNWALGHWLNGRLGSASLGELVGQILTDHDFAEFDASGLTGTVPGYVLDDTMSARDALQPLSLAYFFDSIESGGKIVFRHRGRAEPQMTLTAYGLVEEHADDPLYEVTRAQETDLPASAKVRYISSADVYPQAVAEARRLTGASGRIAEADLPIVLDDGLAGSLVESWLYETWAARERASFKLPPSALALEPGDVVSVDIAGRNRLLRLTDVTERGVREIAALSVDPDVYDRIDVPARTVPQPALVQVGTPAVTLMDLPSWTMSADAQSGYVAAMQKPWPGSVALYMSPQTTGYQLKALAGAPATLGVTLDPLASGPEGLIDNGARLRIRLTYGTLASADLVTMLGGANLAAVRNGNGDWEIVQFLNATLVDAQTYELSGLLRGQFGTEGAMSDTLAAGAPFVLLDGAVTRVPLQESELKLPLNWRYGPSNRNIGDDSYATTPFAYQGLGRRPLSPAHVKGVRASGDLNISWIRRTRIGGDNWELPDVPLGEDSETYEVDILDGGAVRRTISASAPSIVYASADQIADFGSVQSAVSVKVFQTNTLFGRGVPRAAVI</sequence>
<dbReference type="Pfam" id="PF13547">
    <property type="entry name" value="GTA_TIM"/>
    <property type="match status" value="1"/>
</dbReference>
<proteinExistence type="predicted"/>
<organism evidence="4 5">
    <name type="scientific">Hyphomicrobium denitrificans 1NES1</name>
    <dbReference type="NCBI Taxonomy" id="670307"/>
    <lineage>
        <taxon>Bacteria</taxon>
        <taxon>Pseudomonadati</taxon>
        <taxon>Pseudomonadota</taxon>
        <taxon>Alphaproteobacteria</taxon>
        <taxon>Hyphomicrobiales</taxon>
        <taxon>Hyphomicrobiaceae</taxon>
        <taxon>Hyphomicrobium</taxon>
    </lineage>
</organism>
<reference evidence="4 5" key="1">
    <citation type="journal article" date="2013" name="Genome Announc.">
        <title>Genome sequences for three denitrifying bacterial strains isolated from a uranium- and nitrate-contaminated subsurface environment.</title>
        <authorList>
            <person name="Venkatramanan R."/>
            <person name="Prakash O."/>
            <person name="Woyke T."/>
            <person name="Chain P."/>
            <person name="Goodwin L.A."/>
            <person name="Watson D."/>
            <person name="Brooks S."/>
            <person name="Kostka J.E."/>
            <person name="Green S.J."/>
        </authorList>
    </citation>
    <scope>NUCLEOTIDE SEQUENCE [LARGE SCALE GENOMIC DNA]</scope>
    <source>
        <strain evidence="4 5">1NES1</strain>
    </source>
</reference>
<keyword evidence="5" id="KW-1185">Reference proteome</keyword>
<feature type="domain" description="Tip attachment protein J" evidence="2">
    <location>
        <begin position="828"/>
        <end position="991"/>
    </location>
</feature>
<dbReference type="Proteomes" id="UP000005952">
    <property type="component" value="Chromosome"/>
</dbReference>
<dbReference type="Gene3D" id="3.20.20.80">
    <property type="entry name" value="Glycosidases"/>
    <property type="match status" value="1"/>
</dbReference>
<name>N0B519_9HYPH</name>
<dbReference type="InterPro" id="IPR025195">
    <property type="entry name" value="GTA_TIM_dom"/>
</dbReference>
<evidence type="ECO:0000259" key="3">
    <source>
        <dbReference type="Pfam" id="PF23666"/>
    </source>
</evidence>
<dbReference type="eggNOG" id="COG3391">
    <property type="taxonomic scope" value="Bacteria"/>
</dbReference>
<evidence type="ECO:0000259" key="1">
    <source>
        <dbReference type="Pfam" id="PF13547"/>
    </source>
</evidence>
<dbReference type="InterPro" id="IPR032876">
    <property type="entry name" value="J_dom"/>
</dbReference>
<dbReference type="KEGG" id="hdt:HYPDE_32043"/>
<dbReference type="SUPFAM" id="SSF51445">
    <property type="entry name" value="(Trans)glycosidases"/>
    <property type="match status" value="1"/>
</dbReference>
<dbReference type="InterPro" id="IPR056490">
    <property type="entry name" value="Rcc01698_C"/>
</dbReference>
<accession>N0B519</accession>
<dbReference type="Pfam" id="PF23666">
    <property type="entry name" value="Rcc01698_C"/>
    <property type="match status" value="1"/>
</dbReference>
<dbReference type="HOGENOM" id="CLU_007148_0_0_5"/>
<evidence type="ECO:0000313" key="4">
    <source>
        <dbReference type="EMBL" id="AGK58083.1"/>
    </source>
</evidence>
<dbReference type="CDD" id="cd19607">
    <property type="entry name" value="GTA_TIM-barrel-like"/>
    <property type="match status" value="1"/>
</dbReference>
<evidence type="ECO:0000259" key="2">
    <source>
        <dbReference type="Pfam" id="PF13550"/>
    </source>
</evidence>
<gene>
    <name evidence="4" type="ORF">HYPDE_32043</name>
</gene>
<dbReference type="Pfam" id="PF13550">
    <property type="entry name" value="Phage-tail_3"/>
    <property type="match status" value="1"/>
</dbReference>
<feature type="domain" description="GTA TIM-barrel-like" evidence="1">
    <location>
        <begin position="466"/>
        <end position="769"/>
    </location>
</feature>